<dbReference type="PRINTS" id="PR00463">
    <property type="entry name" value="EP450I"/>
</dbReference>
<comment type="similarity">
    <text evidence="4 13">Belongs to the cytochrome P450 family.</text>
</comment>
<dbReference type="InterPro" id="IPR050121">
    <property type="entry name" value="Cytochrome_P450_monoxygenase"/>
</dbReference>
<comment type="pathway">
    <text evidence="3">Secondary metabolite biosynthesis; terpenoid biosynthesis.</text>
</comment>
<dbReference type="InterPro" id="IPR002401">
    <property type="entry name" value="Cyt_P450_E_grp-I"/>
</dbReference>
<dbReference type="PROSITE" id="PS00086">
    <property type="entry name" value="CYTOCHROME_P450"/>
    <property type="match status" value="1"/>
</dbReference>
<evidence type="ECO:0000256" key="9">
    <source>
        <dbReference type="ARBA" id="ARBA00023002"/>
    </source>
</evidence>
<evidence type="ECO:0000256" key="3">
    <source>
        <dbReference type="ARBA" id="ARBA00004721"/>
    </source>
</evidence>
<evidence type="ECO:0008006" key="16">
    <source>
        <dbReference type="Google" id="ProtNLM"/>
    </source>
</evidence>
<dbReference type="PANTHER" id="PTHR24305">
    <property type="entry name" value="CYTOCHROME P450"/>
    <property type="match status" value="1"/>
</dbReference>
<dbReference type="Proteomes" id="UP001465976">
    <property type="component" value="Unassembled WGS sequence"/>
</dbReference>
<gene>
    <name evidence="14" type="ORF">V5O48_012235</name>
</gene>
<keyword evidence="12" id="KW-0472">Membrane</keyword>
<dbReference type="InterPro" id="IPR017972">
    <property type="entry name" value="Cyt_P450_CS"/>
</dbReference>
<dbReference type="EMBL" id="JBAHYK010001063">
    <property type="protein sequence ID" value="KAL0569720.1"/>
    <property type="molecule type" value="Genomic_DNA"/>
</dbReference>
<evidence type="ECO:0000256" key="12">
    <source>
        <dbReference type="ARBA" id="ARBA00023136"/>
    </source>
</evidence>
<evidence type="ECO:0000313" key="14">
    <source>
        <dbReference type="EMBL" id="KAL0569720.1"/>
    </source>
</evidence>
<evidence type="ECO:0000256" key="2">
    <source>
        <dbReference type="ARBA" id="ARBA00004370"/>
    </source>
</evidence>
<organism evidence="14 15">
    <name type="scientific">Marasmius crinis-equi</name>
    <dbReference type="NCBI Taxonomy" id="585013"/>
    <lineage>
        <taxon>Eukaryota</taxon>
        <taxon>Fungi</taxon>
        <taxon>Dikarya</taxon>
        <taxon>Basidiomycota</taxon>
        <taxon>Agaricomycotina</taxon>
        <taxon>Agaricomycetes</taxon>
        <taxon>Agaricomycetidae</taxon>
        <taxon>Agaricales</taxon>
        <taxon>Marasmiineae</taxon>
        <taxon>Marasmiaceae</taxon>
        <taxon>Marasmius</taxon>
    </lineage>
</organism>
<dbReference type="SUPFAM" id="SSF48264">
    <property type="entry name" value="Cytochrome P450"/>
    <property type="match status" value="1"/>
</dbReference>
<dbReference type="InterPro" id="IPR036396">
    <property type="entry name" value="Cyt_P450_sf"/>
</dbReference>
<evidence type="ECO:0000256" key="4">
    <source>
        <dbReference type="ARBA" id="ARBA00010617"/>
    </source>
</evidence>
<dbReference type="PRINTS" id="PR00385">
    <property type="entry name" value="P450"/>
</dbReference>
<reference evidence="14 15" key="1">
    <citation type="submission" date="2024-02" db="EMBL/GenBank/DDBJ databases">
        <title>A draft genome for the cacao thread blight pathogen Marasmius crinis-equi.</title>
        <authorList>
            <person name="Cohen S.P."/>
            <person name="Baruah I.K."/>
            <person name="Amoako-Attah I."/>
            <person name="Bukari Y."/>
            <person name="Meinhardt L.W."/>
            <person name="Bailey B.A."/>
        </authorList>
    </citation>
    <scope>NUCLEOTIDE SEQUENCE [LARGE SCALE GENOMIC DNA]</scope>
    <source>
        <strain evidence="14 15">GH-76</strain>
    </source>
</reference>
<keyword evidence="15" id="KW-1185">Reference proteome</keyword>
<dbReference type="Pfam" id="PF00067">
    <property type="entry name" value="p450"/>
    <property type="match status" value="2"/>
</dbReference>
<evidence type="ECO:0000256" key="8">
    <source>
        <dbReference type="ARBA" id="ARBA00022989"/>
    </source>
</evidence>
<protein>
    <recommendedName>
        <fullName evidence="16">Cytochrome P450</fullName>
    </recommendedName>
</protein>
<dbReference type="Gene3D" id="1.10.630.10">
    <property type="entry name" value="Cytochrome P450"/>
    <property type="match status" value="1"/>
</dbReference>
<proteinExistence type="inferred from homology"/>
<comment type="caution">
    <text evidence="14">The sequence shown here is derived from an EMBL/GenBank/DDBJ whole genome shotgun (WGS) entry which is preliminary data.</text>
</comment>
<evidence type="ECO:0000256" key="11">
    <source>
        <dbReference type="ARBA" id="ARBA00023033"/>
    </source>
</evidence>
<evidence type="ECO:0000256" key="5">
    <source>
        <dbReference type="ARBA" id="ARBA00022617"/>
    </source>
</evidence>
<dbReference type="PANTHER" id="PTHR24305:SF166">
    <property type="entry name" value="CYTOCHROME P450 12A4, MITOCHONDRIAL-RELATED"/>
    <property type="match status" value="1"/>
</dbReference>
<keyword evidence="7 13" id="KW-0479">Metal-binding</keyword>
<sequence length="550" mass="62518">MSRTIYYSSESISALDERGGFFFPSEKLVWTLFQQVFMSVTTREVNGHNAEDSHLVYKKHQSTCLSSVVFTDLAAVYWLADAEAIKEVSINVGTTFDKDMSVYKKGMGPGINFLGENIVGSNGRTWRRHRALVNPGFNEANNALVWHQTSQIVEEWSRAIDASTKDGSYEMNAFEELKQLTLRTFMSTTFGMRSRWDHVETDINETSDITSIFATTERYIIPKVLLPEWAYRLFEAVHVPLVSPWLSMTKKVFDYLNQQLIETISSSRADLLEAQTKDAESMDGVLLRSLISANMAVEGDDIGSSNRGLTDEELMSNLFILLLAGHETTAHTLSLALSLLALYPDAQRRVYDEVCQVWPRDLPPATELPESDHKAVISKLTYTNAVVHETIRHFPAVSRLGREVIQDTVIKARRFRKAGAGAKYETESFTVPLRKGDKVLIDIPGLHANPLYWGDDAEEFNPEKFIDTETYRWPREAFLAFSAGSRSCIGQKFALTEGVCALAMLIRRYEFLVPSRLEGKTFEEQKRVMLEWRPHATNVPCHSWVRVRRR</sequence>
<keyword evidence="10 13" id="KW-0408">Iron</keyword>
<evidence type="ECO:0000256" key="6">
    <source>
        <dbReference type="ARBA" id="ARBA00022692"/>
    </source>
</evidence>
<comment type="subcellular location">
    <subcellularLocation>
        <location evidence="2">Membrane</location>
    </subcellularLocation>
</comment>
<keyword evidence="8" id="KW-1133">Transmembrane helix</keyword>
<keyword evidence="6" id="KW-0812">Transmembrane</keyword>
<keyword evidence="11 13" id="KW-0503">Monooxygenase</keyword>
<name>A0ABR3F3B7_9AGAR</name>
<keyword evidence="9 13" id="KW-0560">Oxidoreductase</keyword>
<comment type="cofactor">
    <cofactor evidence="1">
        <name>heme</name>
        <dbReference type="ChEBI" id="CHEBI:30413"/>
    </cofactor>
</comment>
<evidence type="ECO:0000256" key="7">
    <source>
        <dbReference type="ARBA" id="ARBA00022723"/>
    </source>
</evidence>
<evidence type="ECO:0000256" key="1">
    <source>
        <dbReference type="ARBA" id="ARBA00001971"/>
    </source>
</evidence>
<evidence type="ECO:0000313" key="15">
    <source>
        <dbReference type="Proteomes" id="UP001465976"/>
    </source>
</evidence>
<dbReference type="InterPro" id="IPR001128">
    <property type="entry name" value="Cyt_P450"/>
</dbReference>
<accession>A0ABR3F3B7</accession>
<evidence type="ECO:0000256" key="10">
    <source>
        <dbReference type="ARBA" id="ARBA00023004"/>
    </source>
</evidence>
<evidence type="ECO:0000256" key="13">
    <source>
        <dbReference type="RuleBase" id="RU000461"/>
    </source>
</evidence>
<keyword evidence="5 13" id="KW-0349">Heme</keyword>